<dbReference type="Gene3D" id="3.40.50.1820">
    <property type="entry name" value="alpha/beta hydrolase"/>
    <property type="match status" value="1"/>
</dbReference>
<accession>A0A382BFE5</accession>
<dbReference type="PANTHER" id="PTHR42103:SF2">
    <property type="entry name" value="AB HYDROLASE-1 DOMAIN-CONTAINING PROTEIN"/>
    <property type="match status" value="1"/>
</dbReference>
<dbReference type="EMBL" id="UINC01029575">
    <property type="protein sequence ID" value="SVB12518.1"/>
    <property type="molecule type" value="Genomic_DNA"/>
</dbReference>
<dbReference type="AlphaFoldDB" id="A0A382BFE5"/>
<reference evidence="1" key="1">
    <citation type="submission" date="2018-05" db="EMBL/GenBank/DDBJ databases">
        <authorList>
            <person name="Lanie J.A."/>
            <person name="Ng W.-L."/>
            <person name="Kazmierczak K.M."/>
            <person name="Andrzejewski T.M."/>
            <person name="Davidsen T.M."/>
            <person name="Wayne K.J."/>
            <person name="Tettelin H."/>
            <person name="Glass J.I."/>
            <person name="Rusch D."/>
            <person name="Podicherti R."/>
            <person name="Tsui H.-C.T."/>
            <person name="Winkler M.E."/>
        </authorList>
    </citation>
    <scope>NUCLEOTIDE SEQUENCE</scope>
</reference>
<dbReference type="SUPFAM" id="SSF53474">
    <property type="entry name" value="alpha/beta-Hydrolases"/>
    <property type="match status" value="1"/>
</dbReference>
<name>A0A382BFE5_9ZZZZ</name>
<dbReference type="PANTHER" id="PTHR42103">
    <property type="entry name" value="ALPHA/BETA-HYDROLASES SUPERFAMILY PROTEIN"/>
    <property type="match status" value="1"/>
</dbReference>
<protein>
    <recommendedName>
        <fullName evidence="2">Xaa-Pro dipeptidyl-peptidase-like domain-containing protein</fullName>
    </recommendedName>
</protein>
<dbReference type="InterPro" id="IPR029058">
    <property type="entry name" value="AB_hydrolase_fold"/>
</dbReference>
<sequence>MKPLIYIKSGDIELESRLDVPLGESRPPCVLFCHPDPRHGGAMDNLILEKVNETLQKNGIATLRFNFRGVGNSTGEFTGGKSEGTDIISIVEFLSTHTLIDG</sequence>
<feature type="non-terminal residue" evidence="1">
    <location>
        <position position="102"/>
    </location>
</feature>
<evidence type="ECO:0000313" key="1">
    <source>
        <dbReference type="EMBL" id="SVB12518.1"/>
    </source>
</evidence>
<proteinExistence type="predicted"/>
<evidence type="ECO:0008006" key="2">
    <source>
        <dbReference type="Google" id="ProtNLM"/>
    </source>
</evidence>
<gene>
    <name evidence="1" type="ORF">METZ01_LOCUS165372</name>
</gene>
<organism evidence="1">
    <name type="scientific">marine metagenome</name>
    <dbReference type="NCBI Taxonomy" id="408172"/>
    <lineage>
        <taxon>unclassified sequences</taxon>
        <taxon>metagenomes</taxon>
        <taxon>ecological metagenomes</taxon>
    </lineage>
</organism>